<protein>
    <recommendedName>
        <fullName evidence="4">NAD(P)-binding domain-containing protein</fullName>
    </recommendedName>
</protein>
<evidence type="ECO:0000313" key="5">
    <source>
        <dbReference type="EMBL" id="RYQ92076.1"/>
    </source>
</evidence>
<proteinExistence type="inferred from homology"/>
<organism evidence="5 6">
    <name type="scientific">Arachis hypogaea</name>
    <name type="common">Peanut</name>
    <dbReference type="NCBI Taxonomy" id="3818"/>
    <lineage>
        <taxon>Eukaryota</taxon>
        <taxon>Viridiplantae</taxon>
        <taxon>Streptophyta</taxon>
        <taxon>Embryophyta</taxon>
        <taxon>Tracheophyta</taxon>
        <taxon>Spermatophyta</taxon>
        <taxon>Magnoliopsida</taxon>
        <taxon>eudicotyledons</taxon>
        <taxon>Gunneridae</taxon>
        <taxon>Pentapetalae</taxon>
        <taxon>rosids</taxon>
        <taxon>fabids</taxon>
        <taxon>Fabales</taxon>
        <taxon>Fabaceae</taxon>
        <taxon>Papilionoideae</taxon>
        <taxon>50 kb inversion clade</taxon>
        <taxon>dalbergioids sensu lato</taxon>
        <taxon>Dalbergieae</taxon>
        <taxon>Pterocarpus clade</taxon>
        <taxon>Arachis</taxon>
    </lineage>
</organism>
<dbReference type="AlphaFoldDB" id="A0A444XRC6"/>
<name>A0A444XRC6_ARAHY</name>
<evidence type="ECO:0000256" key="1">
    <source>
        <dbReference type="ARBA" id="ARBA00005985"/>
    </source>
</evidence>
<keyword evidence="2" id="KW-0808">Transferase</keyword>
<keyword evidence="3" id="KW-0812">Transmembrane</keyword>
<dbReference type="Proteomes" id="UP000289738">
    <property type="component" value="Chromosome B09"/>
</dbReference>
<comment type="caution">
    <text evidence="5">The sequence shown here is derived from an EMBL/GenBank/DDBJ whole genome shotgun (WGS) entry which is preliminary data.</text>
</comment>
<dbReference type="EMBL" id="SDMP01000019">
    <property type="protein sequence ID" value="RYQ92076.1"/>
    <property type="molecule type" value="Genomic_DNA"/>
</dbReference>
<dbReference type="SUPFAM" id="SSF51735">
    <property type="entry name" value="NAD(P)-binding Rossmann-fold domains"/>
    <property type="match status" value="1"/>
</dbReference>
<comment type="similarity">
    <text evidence="1">Belongs to the UbiA prenyltransferase family.</text>
</comment>
<dbReference type="InterPro" id="IPR036291">
    <property type="entry name" value="NAD(P)-bd_dom_sf"/>
</dbReference>
<keyword evidence="6" id="KW-1185">Reference proteome</keyword>
<feature type="transmembrane region" description="Helical" evidence="3">
    <location>
        <begin position="188"/>
        <end position="209"/>
    </location>
</feature>
<evidence type="ECO:0000256" key="2">
    <source>
        <dbReference type="ARBA" id="ARBA00022679"/>
    </source>
</evidence>
<dbReference type="PANTHER" id="PTHR43009">
    <property type="entry name" value="HOMOGENTISATE SOLANESYLTRANSFERASE, CHLOROPLASTIC"/>
    <property type="match status" value="1"/>
</dbReference>
<keyword evidence="3" id="KW-1133">Transmembrane helix</keyword>
<accession>A0A444XRC6</accession>
<feature type="domain" description="NAD(P)-binding" evidence="4">
    <location>
        <begin position="84"/>
        <end position="128"/>
    </location>
</feature>
<dbReference type="Gene3D" id="3.40.50.720">
    <property type="entry name" value="NAD(P)-binding Rossmann-like Domain"/>
    <property type="match status" value="1"/>
</dbReference>
<dbReference type="STRING" id="3818.A0A444XRC6"/>
<dbReference type="InterPro" id="IPR016040">
    <property type="entry name" value="NAD(P)-bd_dom"/>
</dbReference>
<evidence type="ECO:0000259" key="4">
    <source>
        <dbReference type="Pfam" id="PF16363"/>
    </source>
</evidence>
<keyword evidence="3" id="KW-0472">Membrane</keyword>
<dbReference type="GO" id="GO:0016740">
    <property type="term" value="F:transferase activity"/>
    <property type="evidence" value="ECO:0007669"/>
    <property type="project" value="UniProtKB-KW"/>
</dbReference>
<reference evidence="5 6" key="1">
    <citation type="submission" date="2019-01" db="EMBL/GenBank/DDBJ databases">
        <title>Sequencing of cultivated peanut Arachis hypogaea provides insights into genome evolution and oil improvement.</title>
        <authorList>
            <person name="Chen X."/>
        </authorList>
    </citation>
    <scope>NUCLEOTIDE SEQUENCE [LARGE SCALE GENOMIC DNA]</scope>
    <source>
        <strain evidence="6">cv. Fuhuasheng</strain>
        <tissue evidence="5">Leaves</tissue>
    </source>
</reference>
<dbReference type="Gene3D" id="1.10.357.140">
    <property type="entry name" value="UbiA prenyltransferase"/>
    <property type="match status" value="1"/>
</dbReference>
<dbReference type="InterPro" id="IPR044878">
    <property type="entry name" value="UbiA_sf"/>
</dbReference>
<gene>
    <name evidence="5" type="ORF">Ahy_B09g098204</name>
</gene>
<sequence length="403" mass="46270">MSFSNHEVQADERTRVYDRLSAESRISIDYTISEDIIIISRTQDQVKGVLEERIVQLNALSRKSLGKCLNINFGGRKARRRKKTIKIYQDIKLVFSSSSTVYGWPKEVPCTEEFPLSAMNPYGQTKDVLFILDMMINSSSFSICRSQASTSTMSNFGILLSAMPYPAVSSQDIVSPSSAEIIRHISSIFYWCVGGCGSCLVYEYLYCWIESISDIEIDKINKPYLPLASGEYSVGTGVTIVASFSFLIFWLGWIVDLNFPTIYYFEWSSYDVFILRVYMFSILLALSNFEAINKFVLQKLMVFPLKLQNLWLLNNYMGKYLDKTYLFASCIEILTLEYSSCLYRICRGEWLKSGNFTWDSRPHAEFLNSFLENRNLVLKIVPDINTTTFHKSKAKKVYNSSES</sequence>
<evidence type="ECO:0000256" key="3">
    <source>
        <dbReference type="SAM" id="Phobius"/>
    </source>
</evidence>
<evidence type="ECO:0000313" key="6">
    <source>
        <dbReference type="Proteomes" id="UP000289738"/>
    </source>
</evidence>
<feature type="transmembrane region" description="Helical" evidence="3">
    <location>
        <begin position="273"/>
        <end position="292"/>
    </location>
</feature>
<dbReference type="Pfam" id="PF16363">
    <property type="entry name" value="GDP_Man_Dehyd"/>
    <property type="match status" value="1"/>
</dbReference>
<dbReference type="PANTHER" id="PTHR43009:SF6">
    <property type="entry name" value="HOMOGENTISATE PHYTYLTRANSFERASE 1, CHLOROPLASTIC"/>
    <property type="match status" value="1"/>
</dbReference>
<feature type="transmembrane region" description="Helical" evidence="3">
    <location>
        <begin position="230"/>
        <end position="253"/>
    </location>
</feature>